<evidence type="ECO:0000313" key="9">
    <source>
        <dbReference type="Proteomes" id="UP000285478"/>
    </source>
</evidence>
<dbReference type="InterPro" id="IPR001789">
    <property type="entry name" value="Sig_transdc_resp-reg_receiver"/>
</dbReference>
<dbReference type="SMART" id="SM00448">
    <property type="entry name" value="REC"/>
    <property type="match status" value="1"/>
</dbReference>
<dbReference type="InterPro" id="IPR013655">
    <property type="entry name" value="PAS_fold_3"/>
</dbReference>
<dbReference type="Pfam" id="PF00072">
    <property type="entry name" value="Response_reg"/>
    <property type="match status" value="1"/>
</dbReference>
<dbReference type="InterPro" id="IPR001633">
    <property type="entry name" value="EAL_dom"/>
</dbReference>
<dbReference type="PANTHER" id="PTHR44757:SF2">
    <property type="entry name" value="BIOFILM ARCHITECTURE MAINTENANCE PROTEIN MBAA"/>
    <property type="match status" value="1"/>
</dbReference>
<feature type="domain" description="GGDEF" evidence="7">
    <location>
        <begin position="300"/>
        <end position="433"/>
    </location>
</feature>
<dbReference type="SUPFAM" id="SSF52172">
    <property type="entry name" value="CheY-like"/>
    <property type="match status" value="1"/>
</dbReference>
<dbReference type="FunFam" id="3.20.20.450:FF:000001">
    <property type="entry name" value="Cyclic di-GMP phosphodiesterase yahA"/>
    <property type="match status" value="1"/>
</dbReference>
<dbReference type="GO" id="GO:0000160">
    <property type="term" value="P:phosphorelay signal transduction system"/>
    <property type="evidence" value="ECO:0007669"/>
    <property type="project" value="InterPro"/>
</dbReference>
<evidence type="ECO:0000259" key="7">
    <source>
        <dbReference type="PROSITE" id="PS50887"/>
    </source>
</evidence>
<dbReference type="InterPro" id="IPR000700">
    <property type="entry name" value="PAS-assoc_C"/>
</dbReference>
<dbReference type="InterPro" id="IPR035965">
    <property type="entry name" value="PAS-like_dom_sf"/>
</dbReference>
<dbReference type="Pfam" id="PF08447">
    <property type="entry name" value="PAS_3"/>
    <property type="match status" value="1"/>
</dbReference>
<dbReference type="InterPro" id="IPR052155">
    <property type="entry name" value="Biofilm_reg_signaling"/>
</dbReference>
<dbReference type="GO" id="GO:0071111">
    <property type="term" value="F:cyclic-guanylate-specific phosphodiesterase activity"/>
    <property type="evidence" value="ECO:0007669"/>
    <property type="project" value="UniProtKB-EC"/>
</dbReference>
<dbReference type="InterPro" id="IPR000014">
    <property type="entry name" value="PAS"/>
</dbReference>
<keyword evidence="2" id="KW-0973">c-di-GMP</keyword>
<dbReference type="PROSITE" id="PS50883">
    <property type="entry name" value="EAL"/>
    <property type="match status" value="1"/>
</dbReference>
<dbReference type="InterPro" id="IPR000160">
    <property type="entry name" value="GGDEF_dom"/>
</dbReference>
<dbReference type="PROSITE" id="PS50887">
    <property type="entry name" value="GGDEF"/>
    <property type="match status" value="1"/>
</dbReference>
<dbReference type="Gene3D" id="3.30.450.20">
    <property type="entry name" value="PAS domain"/>
    <property type="match status" value="1"/>
</dbReference>
<feature type="domain" description="Response regulatory" evidence="4">
    <location>
        <begin position="15"/>
        <end position="131"/>
    </location>
</feature>
<reference evidence="8 9" key="1">
    <citation type="journal article" date="2018" name="Environ. Microbiol.">
        <title>Genomes of ubiquitous marine and hypersaline Hydrogenovibrio, Thiomicrorhabdus and Thiomicrospira spp. encode a diversity of mechanisms to sustain chemolithoautotrophy in heterogeneous environments.</title>
        <authorList>
            <person name="Scott K.M."/>
            <person name="Williams J."/>
            <person name="Porter C.M.B."/>
            <person name="Russel S."/>
            <person name="Harmer T.L."/>
            <person name="Paul J.H."/>
            <person name="Antonen K.M."/>
            <person name="Bridges M.K."/>
            <person name="Camper G.J."/>
            <person name="Campla C.K."/>
            <person name="Casella L.G."/>
            <person name="Chase E."/>
            <person name="Conrad J.W."/>
            <person name="Cruz M.C."/>
            <person name="Dunlap D.S."/>
            <person name="Duran L."/>
            <person name="Fahsbender E.M."/>
            <person name="Goldsmith D.B."/>
            <person name="Keeley R.F."/>
            <person name="Kondoff M.R."/>
            <person name="Kussy B.I."/>
            <person name="Lane M.K."/>
            <person name="Lawler S."/>
            <person name="Leigh B.A."/>
            <person name="Lewis C."/>
            <person name="Lostal L.M."/>
            <person name="Marking D."/>
            <person name="Mancera P.A."/>
            <person name="McClenthan E.C."/>
            <person name="McIntyre E.A."/>
            <person name="Mine J.A."/>
            <person name="Modi S."/>
            <person name="Moore B.D."/>
            <person name="Morgan W.A."/>
            <person name="Nelson K.M."/>
            <person name="Nguyen K.N."/>
            <person name="Ogburn N."/>
            <person name="Parrino D.G."/>
            <person name="Pedapudi A.D."/>
            <person name="Pelham R.P."/>
            <person name="Preece A.M."/>
            <person name="Rampersad E.A."/>
            <person name="Richardson J.C."/>
            <person name="Rodgers C.M."/>
            <person name="Schaffer B.L."/>
            <person name="Sheridan N.E."/>
            <person name="Solone M.R."/>
            <person name="Staley Z.R."/>
            <person name="Tabuchi M."/>
            <person name="Waide R.J."/>
            <person name="Wanjugi P.W."/>
            <person name="Young S."/>
            <person name="Clum A."/>
            <person name="Daum C."/>
            <person name="Huntemann M."/>
            <person name="Ivanova N."/>
            <person name="Kyrpides N."/>
            <person name="Mikhailova N."/>
            <person name="Palaniappan K."/>
            <person name="Pillay M."/>
            <person name="Reddy T.B.K."/>
            <person name="Shapiro N."/>
            <person name="Stamatis D."/>
            <person name="Varghese N."/>
            <person name="Woyke T."/>
            <person name="Boden R."/>
            <person name="Freyermuth S.K."/>
            <person name="Kerfeld C.A."/>
        </authorList>
    </citation>
    <scope>NUCLEOTIDE SEQUENCE [LARGE SCALE GENOMIC DNA]</scope>
    <source>
        <strain evidence="8 9">JR-2</strain>
    </source>
</reference>
<dbReference type="InterPro" id="IPR029787">
    <property type="entry name" value="Nucleotide_cyclase"/>
</dbReference>
<feature type="domain" description="EAL" evidence="6">
    <location>
        <begin position="442"/>
        <end position="694"/>
    </location>
</feature>
<dbReference type="EMBL" id="CP035033">
    <property type="protein sequence ID" value="QAB14369.1"/>
    <property type="molecule type" value="Genomic_DNA"/>
</dbReference>
<dbReference type="InterPro" id="IPR043128">
    <property type="entry name" value="Rev_trsase/Diguanyl_cyclase"/>
</dbReference>
<dbReference type="PROSITE" id="PS50110">
    <property type="entry name" value="RESPONSE_REGULATORY"/>
    <property type="match status" value="1"/>
</dbReference>
<dbReference type="Gene3D" id="3.40.50.2300">
    <property type="match status" value="1"/>
</dbReference>
<dbReference type="AlphaFoldDB" id="A0A451G4H1"/>
<evidence type="ECO:0000256" key="3">
    <source>
        <dbReference type="PROSITE-ProRule" id="PRU00169"/>
    </source>
</evidence>
<dbReference type="InterPro" id="IPR035919">
    <property type="entry name" value="EAL_sf"/>
</dbReference>
<dbReference type="InterPro" id="IPR011006">
    <property type="entry name" value="CheY-like_superfamily"/>
</dbReference>
<dbReference type="Proteomes" id="UP000285478">
    <property type="component" value="Chromosome"/>
</dbReference>
<protein>
    <recommendedName>
        <fullName evidence="1">cyclic-guanylate-specific phosphodiesterase</fullName>
        <ecNumber evidence="1">3.1.4.52</ecNumber>
    </recommendedName>
</protein>
<accession>A0A451G4H1</accession>
<dbReference type="SMART" id="SM00267">
    <property type="entry name" value="GGDEF"/>
    <property type="match status" value="1"/>
</dbReference>
<evidence type="ECO:0000259" key="4">
    <source>
        <dbReference type="PROSITE" id="PS50110"/>
    </source>
</evidence>
<dbReference type="NCBIfam" id="TIGR00254">
    <property type="entry name" value="GGDEF"/>
    <property type="match status" value="1"/>
</dbReference>
<name>A0A451G4H1_9GAMM</name>
<dbReference type="SUPFAM" id="SSF55073">
    <property type="entry name" value="Nucleotide cyclase"/>
    <property type="match status" value="1"/>
</dbReference>
<feature type="domain" description="PAC" evidence="5">
    <location>
        <begin position="217"/>
        <end position="269"/>
    </location>
</feature>
<evidence type="ECO:0000313" key="8">
    <source>
        <dbReference type="EMBL" id="QAB14369.1"/>
    </source>
</evidence>
<dbReference type="PROSITE" id="PS50113">
    <property type="entry name" value="PAC"/>
    <property type="match status" value="1"/>
</dbReference>
<dbReference type="Gene3D" id="3.20.20.450">
    <property type="entry name" value="EAL domain"/>
    <property type="match status" value="1"/>
</dbReference>
<evidence type="ECO:0000256" key="2">
    <source>
        <dbReference type="ARBA" id="ARBA00022636"/>
    </source>
</evidence>
<dbReference type="SUPFAM" id="SSF55785">
    <property type="entry name" value="PYP-like sensor domain (PAS domain)"/>
    <property type="match status" value="1"/>
</dbReference>
<sequence>MVLSDLQTNKQESALILVVEDDDVTRLTLSKVLSKSGFRVIEANNGQDGFSMFIKEAPDLILMDVMMPVMDGYAATEAIRNYEKDRAVPILMLTALDDISSIDQAFDIGATDFITKPINWSLLSQRVKYAIKSSLIEDQLRMSQSQLIYAQKLAKLGYWEWDAASDRVTGSSSAFELFGIPNQADVTLEQFFSNIIPKDLPLIQQAIADATQGYNDIQVSFRVLHHDGSMSHIDCLGEVSFDQDGEILKITGSAQDISRLHKAETLIDYQASHDKLTDLANRSFFSKTLASFIKEANPKKFSATVILDIDRFKKINDNLGQENGDALLRTVAQRLKKVTREDDFVARLGSDEFAILIKNAEDAQELNLSLSRIFHDISKAFTIRNQELFITFSIGVSIIRQDGTKASELIAHANIARSEAKQQGGNQFLFYQTDMNAESKEQLLLENDLRKALDRNEIEVYFQPQVDGQTLKPYGAEALVRWHHPSEGLVSPAVFIPIAENNGMIVEIGQYVLQSAVQEAEKWHADGYEIHIGINLSGRQFSSSNLMKDVQSVLQNSPLPAQYLDLEITESLAMSNADHNISILKGLKAMGVTLSIDDFGTGYSSLAYLHSFPIDAIKIDRSFIKNLETQEGQAIVRTVLAMAESLKLKVVAEGIEDEFHVSFLQNKNCDVFQGFKFGKPMPADEFQQYLKSHNTP</sequence>
<dbReference type="Gene3D" id="2.10.70.100">
    <property type="match status" value="1"/>
</dbReference>
<dbReference type="Pfam" id="PF00990">
    <property type="entry name" value="GGDEF"/>
    <property type="match status" value="1"/>
</dbReference>
<evidence type="ECO:0000259" key="5">
    <source>
        <dbReference type="PROSITE" id="PS50113"/>
    </source>
</evidence>
<dbReference type="PANTHER" id="PTHR44757">
    <property type="entry name" value="DIGUANYLATE CYCLASE DGCP"/>
    <property type="match status" value="1"/>
</dbReference>
<evidence type="ECO:0000259" key="6">
    <source>
        <dbReference type="PROSITE" id="PS50883"/>
    </source>
</evidence>
<dbReference type="Pfam" id="PF00563">
    <property type="entry name" value="EAL"/>
    <property type="match status" value="1"/>
</dbReference>
<dbReference type="CDD" id="cd01948">
    <property type="entry name" value="EAL"/>
    <property type="match status" value="1"/>
</dbReference>
<dbReference type="SMART" id="SM00052">
    <property type="entry name" value="EAL"/>
    <property type="match status" value="1"/>
</dbReference>
<keyword evidence="9" id="KW-1185">Reference proteome</keyword>
<evidence type="ECO:0000256" key="1">
    <source>
        <dbReference type="ARBA" id="ARBA00012282"/>
    </source>
</evidence>
<dbReference type="Gene3D" id="3.30.70.270">
    <property type="match status" value="1"/>
</dbReference>
<keyword evidence="3" id="KW-0597">Phosphoprotein</keyword>
<dbReference type="RefSeq" id="WP_128384186.1">
    <property type="nucleotide sequence ID" value="NZ_CP035033.1"/>
</dbReference>
<proteinExistence type="predicted"/>
<dbReference type="CDD" id="cd00130">
    <property type="entry name" value="PAS"/>
    <property type="match status" value="1"/>
</dbReference>
<feature type="modified residue" description="4-aspartylphosphate" evidence="3">
    <location>
        <position position="64"/>
    </location>
</feature>
<gene>
    <name evidence="8" type="ORF">EPV75_01115</name>
</gene>
<dbReference type="EC" id="3.1.4.52" evidence="1"/>
<dbReference type="CDD" id="cd01949">
    <property type="entry name" value="GGDEF"/>
    <property type="match status" value="1"/>
</dbReference>
<organism evidence="8 9">
    <name type="scientific">Hydrogenovibrio thermophilus</name>
    <dbReference type="NCBI Taxonomy" id="265883"/>
    <lineage>
        <taxon>Bacteria</taxon>
        <taxon>Pseudomonadati</taxon>
        <taxon>Pseudomonadota</taxon>
        <taxon>Gammaproteobacteria</taxon>
        <taxon>Thiotrichales</taxon>
        <taxon>Piscirickettsiaceae</taxon>
        <taxon>Hydrogenovibrio</taxon>
    </lineage>
</organism>
<dbReference type="KEGG" id="htr:EPV75_01115"/>
<dbReference type="SUPFAM" id="SSF141868">
    <property type="entry name" value="EAL domain-like"/>
    <property type="match status" value="1"/>
</dbReference>